<dbReference type="PANTHER" id="PTHR30469">
    <property type="entry name" value="MULTIDRUG RESISTANCE PROTEIN MDTA"/>
    <property type="match status" value="1"/>
</dbReference>
<dbReference type="Gene3D" id="2.40.30.170">
    <property type="match status" value="1"/>
</dbReference>
<evidence type="ECO:0000313" key="1">
    <source>
        <dbReference type="EMBL" id="QDF76846.1"/>
    </source>
</evidence>
<evidence type="ECO:0000313" key="2">
    <source>
        <dbReference type="Proteomes" id="UP000318758"/>
    </source>
</evidence>
<dbReference type="PANTHER" id="PTHR30469:SF12">
    <property type="entry name" value="MULTIDRUG RESISTANCE PROTEIN MDTA"/>
    <property type="match status" value="1"/>
</dbReference>
<gene>
    <name evidence="1" type="ORF">FGA12_17680</name>
</gene>
<organism evidence="1 2">
    <name type="scientific">Shewanella marisflavi</name>
    <dbReference type="NCBI Taxonomy" id="260364"/>
    <lineage>
        <taxon>Bacteria</taxon>
        <taxon>Pseudomonadati</taxon>
        <taxon>Pseudomonadota</taxon>
        <taxon>Gammaproteobacteria</taxon>
        <taxon>Alteromonadales</taxon>
        <taxon>Shewanellaceae</taxon>
        <taxon>Shewanella</taxon>
    </lineage>
</organism>
<proteinExistence type="predicted"/>
<dbReference type="SUPFAM" id="SSF111369">
    <property type="entry name" value="HlyD-like secretion proteins"/>
    <property type="match status" value="2"/>
</dbReference>
<dbReference type="RefSeq" id="WP_033540738.1">
    <property type="nucleotide sequence ID" value="NZ_CP041153.1"/>
</dbReference>
<dbReference type="Gene3D" id="2.40.420.20">
    <property type="match status" value="1"/>
</dbReference>
<dbReference type="Gene3D" id="1.10.287.470">
    <property type="entry name" value="Helix hairpin bin"/>
    <property type="match status" value="1"/>
</dbReference>
<keyword evidence="2" id="KW-1185">Reference proteome</keyword>
<protein>
    <submittedName>
        <fullName evidence="1">HlyD family secretion protein</fullName>
    </submittedName>
</protein>
<dbReference type="Gene3D" id="2.40.50.100">
    <property type="match status" value="1"/>
</dbReference>
<dbReference type="EMBL" id="CP041153">
    <property type="protein sequence ID" value="QDF76846.1"/>
    <property type="molecule type" value="Genomic_DNA"/>
</dbReference>
<sequence>MNNKKRFLLVGLGIGALVLILAALLKPSPSLIAGYDKARAVEVMTLTEQAISPRVIGFGRVEPKHVWQAVAEVGGKVLYRHPQLETGRMLPQGTLVLEIDPLEYQLKVAQAQASLHATEAQLTRLDQQEKNLNTSLKIEQQKLVLAEQEYQRKLTLKKRNLVSSSELENQKQSLLAQTKLVEDLQSSLKLLPDDRKVSEAQLSVDRASLQDAERRLNQTKVVLPFDARVSDINIEQDQVVANGAVMLVAHRLGTAEIKLELSLQDMRTLVSSMFEASQPRSMPSIDEFDLQAEVTFQAGNHSFSWPAKVTRVAETVNPNQATIGLYLEVEQDFNQMDLLLRPPLTKGMFVSAVISGKPKQHLVIPERALRGNQVYLMDAEQKLVIKPVEVLFRHEQWVAIEGELNPGDTLVLNDLIPAIAGMSLKPVTNEGGAKL</sequence>
<accession>A0ABX5WUL4</accession>
<name>A0ABX5WUL4_9GAMM</name>
<dbReference type="Proteomes" id="UP000318758">
    <property type="component" value="Chromosome"/>
</dbReference>
<reference evidence="1 2" key="1">
    <citation type="submission" date="2019-06" db="EMBL/GenBank/DDBJ databases">
        <title>Complete genome of Shewanella marisflavi ECSMB14101, a mussel settlement-inducing bacterium isolated from East China Sea.</title>
        <authorList>
            <person name="Yang J."/>
            <person name="Liang X."/>
            <person name="Chang R."/>
            <person name="Peng L."/>
        </authorList>
    </citation>
    <scope>NUCLEOTIDE SEQUENCE [LARGE SCALE GENOMIC DNA]</scope>
    <source>
        <strain evidence="1 2">ECSMB14101</strain>
    </source>
</reference>